<sequence length="527" mass="60063">MRCSWFILLCAIGIVVCIEHDFKGFDDSILFGINWPGPQEVLDNIVDGDVSQNQDINNNQNKEILKVTTANKEKYECKIPELKAKESTSIEEYDGPSPINLLKPLFSQKICSYRLESYWSYEVCHGRYIRQYHEEREGKQVKTQEYYLGHWGIDKQMKLENEMKAAKEAKALPKTTKVEGTALPYVEMVMEDGTICDLSGKPRMTRVLYVCYSHGKHEVYSFKETSTCEYEIIILSPLLCEHPQFKPKEVSENIIECLPVGDAPKKPRSLLKMEVESLRFHHQSIRLMSNSDLDKDAKDVLAVLKVEKIDKDGETHLKFELHPLDEESELTDDASKPKALDKPHPQVITDDSPVRAFLNGDNCLNGGTGWWKYEFCYGKHVVQYHVDRTGEKTTLLLGKFDEAAHLEWIKENKGKAPKPVEHRTSISHFYAGGDVCDKTGKPRQTEVKLKCLENSSSPAQVSLYLLEPRTCHYILGVESPLICDILPLADEQGLIKQTKPLLVRQDAVVEKQEDETAPKEVPKFGND</sequence>
<proteinExistence type="predicted"/>
<keyword evidence="4" id="KW-0256">Endoplasmic reticulum</keyword>
<feature type="domain" description="MRH" evidence="10">
    <location>
        <begin position="109"/>
        <end position="242"/>
    </location>
</feature>
<evidence type="ECO:0000256" key="7">
    <source>
        <dbReference type="ARBA" id="ARBA00041108"/>
    </source>
</evidence>
<dbReference type="GO" id="GO:0005788">
    <property type="term" value="C:endoplasmic reticulum lumen"/>
    <property type="evidence" value="ECO:0007669"/>
    <property type="project" value="UniProtKB-SubCell"/>
</dbReference>
<dbReference type="InterPro" id="IPR009011">
    <property type="entry name" value="Man6P_isomerase_rcpt-bd_dom_sf"/>
</dbReference>
<dbReference type="InterPro" id="IPR012913">
    <property type="entry name" value="OS9-like_dom"/>
</dbReference>
<evidence type="ECO:0000256" key="6">
    <source>
        <dbReference type="ARBA" id="ARBA00037585"/>
    </source>
</evidence>
<evidence type="ECO:0000256" key="5">
    <source>
        <dbReference type="ARBA" id="ARBA00023157"/>
    </source>
</evidence>
<dbReference type="InterPro" id="IPR045149">
    <property type="entry name" value="OS-9-like"/>
</dbReference>
<feature type="chain" id="PRO_5009115172" description="Endoplasmic reticulum lectin 1" evidence="9">
    <location>
        <begin position="18"/>
        <end position="527"/>
    </location>
</feature>
<dbReference type="PANTHER" id="PTHR15414:SF0">
    <property type="entry name" value="ENDOPLASMIC RETICULUM LECTIN 1"/>
    <property type="match status" value="1"/>
</dbReference>
<evidence type="ECO:0000313" key="11">
    <source>
        <dbReference type="EMBL" id="JAT82694.1"/>
    </source>
</evidence>
<evidence type="ECO:0000256" key="9">
    <source>
        <dbReference type="SAM" id="SignalP"/>
    </source>
</evidence>
<name>A0A1E1W6W4_PECGO</name>
<reference evidence="11" key="1">
    <citation type="submission" date="2015-09" db="EMBL/GenBank/DDBJ databases">
        <title>De novo assembly of Pectinophora gossypiella (Pink Bollworm) gut transcriptome.</title>
        <authorList>
            <person name="Tassone E.E."/>
        </authorList>
    </citation>
    <scope>NUCLEOTIDE SEQUENCE</scope>
</reference>
<accession>A0A1E1W6W4</accession>
<keyword evidence="2 9" id="KW-0732">Signal</keyword>
<dbReference type="SUPFAM" id="SSF50911">
    <property type="entry name" value="Mannose 6-phosphate receptor domain"/>
    <property type="match status" value="2"/>
</dbReference>
<dbReference type="GO" id="GO:0030968">
    <property type="term" value="P:endoplasmic reticulum unfolded protein response"/>
    <property type="evidence" value="ECO:0007669"/>
    <property type="project" value="InterPro"/>
</dbReference>
<protein>
    <recommendedName>
        <fullName evidence="7">Endoplasmic reticulum lectin 1</fullName>
    </recommendedName>
    <alternativeName>
        <fullName evidence="8">ER lectin</fullName>
    </alternativeName>
</protein>
<feature type="domain" description="MRH" evidence="10">
    <location>
        <begin position="361"/>
        <end position="485"/>
    </location>
</feature>
<dbReference type="FunFam" id="2.70.130.10:FF:000003">
    <property type="entry name" value="Endoplasmic reticulum lectin 1"/>
    <property type="match status" value="1"/>
</dbReference>
<feature type="signal peptide" evidence="9">
    <location>
        <begin position="1"/>
        <end position="17"/>
    </location>
</feature>
<evidence type="ECO:0000256" key="3">
    <source>
        <dbReference type="ARBA" id="ARBA00022737"/>
    </source>
</evidence>
<organism evidence="11">
    <name type="scientific">Pectinophora gossypiella</name>
    <name type="common">Cotton pink bollworm</name>
    <name type="synonym">Depressaria gossypiella</name>
    <dbReference type="NCBI Taxonomy" id="13191"/>
    <lineage>
        <taxon>Eukaryota</taxon>
        <taxon>Metazoa</taxon>
        <taxon>Ecdysozoa</taxon>
        <taxon>Arthropoda</taxon>
        <taxon>Hexapoda</taxon>
        <taxon>Insecta</taxon>
        <taxon>Pterygota</taxon>
        <taxon>Neoptera</taxon>
        <taxon>Endopterygota</taxon>
        <taxon>Lepidoptera</taxon>
        <taxon>Glossata</taxon>
        <taxon>Ditrysia</taxon>
        <taxon>Gelechioidea</taxon>
        <taxon>Gelechiidae</taxon>
        <taxon>Apatetrinae</taxon>
        <taxon>Pectinophora</taxon>
    </lineage>
</organism>
<dbReference type="PROSITE" id="PS51914">
    <property type="entry name" value="MRH"/>
    <property type="match status" value="2"/>
</dbReference>
<dbReference type="FunFam" id="2.70.130.10:FF:000001">
    <property type="entry name" value="Endoplasmic reticulum lectin 1"/>
    <property type="match status" value="1"/>
</dbReference>
<dbReference type="AlphaFoldDB" id="A0A1E1W6W4"/>
<gene>
    <name evidence="11" type="ORF">g.2030</name>
</gene>
<dbReference type="Gene3D" id="2.70.130.10">
    <property type="entry name" value="Mannose-6-phosphate receptor binding domain"/>
    <property type="match status" value="2"/>
</dbReference>
<evidence type="ECO:0000256" key="1">
    <source>
        <dbReference type="ARBA" id="ARBA00004319"/>
    </source>
</evidence>
<keyword evidence="5" id="KW-1015">Disulfide bond</keyword>
<evidence type="ECO:0000256" key="8">
    <source>
        <dbReference type="ARBA" id="ARBA00041661"/>
    </source>
</evidence>
<dbReference type="EMBL" id="GDQN01008360">
    <property type="protein sequence ID" value="JAT82694.1"/>
    <property type="molecule type" value="Transcribed_RNA"/>
</dbReference>
<evidence type="ECO:0000256" key="4">
    <source>
        <dbReference type="ARBA" id="ARBA00022824"/>
    </source>
</evidence>
<dbReference type="InterPro" id="IPR044865">
    <property type="entry name" value="MRH_dom"/>
</dbReference>
<evidence type="ECO:0000256" key="2">
    <source>
        <dbReference type="ARBA" id="ARBA00022729"/>
    </source>
</evidence>
<comment type="subcellular location">
    <subcellularLocation>
        <location evidence="1">Endoplasmic reticulum lumen</location>
    </subcellularLocation>
</comment>
<evidence type="ECO:0000259" key="10">
    <source>
        <dbReference type="PROSITE" id="PS51914"/>
    </source>
</evidence>
<keyword evidence="3" id="KW-0677">Repeat</keyword>
<dbReference type="Pfam" id="PF07915">
    <property type="entry name" value="PRKCSH"/>
    <property type="match status" value="2"/>
</dbReference>
<dbReference type="GO" id="GO:0030970">
    <property type="term" value="P:retrograde protein transport, ER to cytosol"/>
    <property type="evidence" value="ECO:0007669"/>
    <property type="project" value="TreeGrafter"/>
</dbReference>
<dbReference type="PANTHER" id="PTHR15414">
    <property type="entry name" value="OS-9-RELATED"/>
    <property type="match status" value="1"/>
</dbReference>
<comment type="function">
    <text evidence="6">Probable lectin that binds selectively to improperly folded lumenal proteins. May function in endoplasmic reticulum quality control and endoplasmic reticulum-associated degradation (ERAD) of both non-glycosylated proteins and glycoproteins.</text>
</comment>
<dbReference type="OrthoDB" id="239053at2759"/>